<proteinExistence type="predicted"/>
<dbReference type="PROSITE" id="PS50191">
    <property type="entry name" value="CRAL_TRIO"/>
    <property type="match status" value="1"/>
</dbReference>
<dbReference type="PRINTS" id="PR00180">
    <property type="entry name" value="CRETINALDHBP"/>
</dbReference>
<dbReference type="InParanoid" id="A0A6I8U4I6"/>
<dbReference type="GO" id="GO:1902936">
    <property type="term" value="F:phosphatidylinositol bisphosphate binding"/>
    <property type="evidence" value="ECO:0007669"/>
    <property type="project" value="TreeGrafter"/>
</dbReference>
<protein>
    <submittedName>
        <fullName evidence="1">Uncharacterized protein</fullName>
    </submittedName>
</protein>
<dbReference type="Gene3D" id="3.40.525.10">
    <property type="entry name" value="CRAL-TRIO lipid binding domain"/>
    <property type="match status" value="1"/>
</dbReference>
<dbReference type="PANTHER" id="PTHR10174:SF38">
    <property type="entry name" value="HL01515P"/>
    <property type="match status" value="1"/>
</dbReference>
<dbReference type="Gene3D" id="1.10.8.20">
    <property type="entry name" value="N-terminal domain of phosphatidylinositol transfer protein sec14p"/>
    <property type="match status" value="1"/>
</dbReference>
<dbReference type="CDD" id="cd00170">
    <property type="entry name" value="SEC14"/>
    <property type="match status" value="1"/>
</dbReference>
<sequence length="310" mass="35129">MSLKFTEENIPYVDLGDGYRICLQDNRCSHGAEVEKQARLNINETPENEKRGLEEMRRLIATDPHLYLADDADWYLKVYLRVAKYDAKEAFSILQTNLKLKSKNPEYFVSSASVRHVFEEGLVWVLPERNHDGSIIVVIECGKRWNPSKASVVDLNAAVTVVFAVLTTSVEAQLHGCILLFDVDGLSMSHIMQFTPKSTGIMLTLIEKCSPIRVLTTQTINTGAIYNFLYAIIKPLQTKRMREMTVLHGRNLETLGKYISPEILPPRFGGTSKAPLCEGKLFAELMMQYDSWIEKTLLPFGYTRKNSISS</sequence>
<evidence type="ECO:0000313" key="1">
    <source>
        <dbReference type="EnsemblMetazoa" id="AAEL026609-PB"/>
    </source>
</evidence>
<dbReference type="Proteomes" id="UP000008820">
    <property type="component" value="Chromosome 3"/>
</dbReference>
<organism evidence="1 2">
    <name type="scientific">Aedes aegypti</name>
    <name type="common">Yellowfever mosquito</name>
    <name type="synonym">Culex aegypti</name>
    <dbReference type="NCBI Taxonomy" id="7159"/>
    <lineage>
        <taxon>Eukaryota</taxon>
        <taxon>Metazoa</taxon>
        <taxon>Ecdysozoa</taxon>
        <taxon>Arthropoda</taxon>
        <taxon>Hexapoda</taxon>
        <taxon>Insecta</taxon>
        <taxon>Pterygota</taxon>
        <taxon>Neoptera</taxon>
        <taxon>Endopterygota</taxon>
        <taxon>Diptera</taxon>
        <taxon>Nematocera</taxon>
        <taxon>Culicoidea</taxon>
        <taxon>Culicidae</taxon>
        <taxon>Culicinae</taxon>
        <taxon>Aedini</taxon>
        <taxon>Aedes</taxon>
        <taxon>Stegomyia</taxon>
    </lineage>
</organism>
<accession>A0A6I8U4I6</accession>
<reference evidence="1 2" key="1">
    <citation type="submission" date="2017-06" db="EMBL/GenBank/DDBJ databases">
        <title>Aedes aegypti genome working group (AGWG) sequencing and assembly.</title>
        <authorList>
            <consortium name="Aedes aegypti Genome Working Group (AGWG)"/>
            <person name="Matthews B.J."/>
        </authorList>
    </citation>
    <scope>NUCLEOTIDE SEQUENCE [LARGE SCALE GENOMIC DNA]</scope>
    <source>
        <strain evidence="1 2">LVP_AGWG</strain>
    </source>
</reference>
<reference evidence="1" key="2">
    <citation type="submission" date="2020-05" db="UniProtKB">
        <authorList>
            <consortium name="EnsemblMetazoa"/>
        </authorList>
    </citation>
    <scope>IDENTIFICATION</scope>
    <source>
        <strain evidence="1">LVP_AGWG</strain>
    </source>
</reference>
<dbReference type="SMART" id="SM00516">
    <property type="entry name" value="SEC14"/>
    <property type="match status" value="1"/>
</dbReference>
<dbReference type="OrthoDB" id="1434354at2759"/>
<dbReference type="GO" id="GO:0016020">
    <property type="term" value="C:membrane"/>
    <property type="evidence" value="ECO:0007669"/>
    <property type="project" value="TreeGrafter"/>
</dbReference>
<dbReference type="InterPro" id="IPR036865">
    <property type="entry name" value="CRAL-TRIO_dom_sf"/>
</dbReference>
<dbReference type="InterPro" id="IPR001251">
    <property type="entry name" value="CRAL-TRIO_dom"/>
</dbReference>
<dbReference type="EnsemblMetazoa" id="AAEL026609-RB">
    <property type="protein sequence ID" value="AAEL026609-PB"/>
    <property type="gene ID" value="AAEL026609"/>
</dbReference>
<keyword evidence="2" id="KW-1185">Reference proteome</keyword>
<dbReference type="InterPro" id="IPR036273">
    <property type="entry name" value="CRAL/TRIO_N_dom_sf"/>
</dbReference>
<dbReference type="AlphaFoldDB" id="A0A6I8U4I6"/>
<gene>
    <name evidence="1" type="primary">5567552</name>
</gene>
<dbReference type="Gene3D" id="1.20.5.1200">
    <property type="entry name" value="Alpha-tocopherol transfer"/>
    <property type="match status" value="1"/>
</dbReference>
<dbReference type="PANTHER" id="PTHR10174">
    <property type="entry name" value="ALPHA-TOCOPHEROL TRANSFER PROTEIN-RELATED"/>
    <property type="match status" value="1"/>
</dbReference>
<name>A0A6I8U4I6_AEDAE</name>
<evidence type="ECO:0000313" key="2">
    <source>
        <dbReference type="Proteomes" id="UP000008820"/>
    </source>
</evidence>
<dbReference type="SUPFAM" id="SSF52087">
    <property type="entry name" value="CRAL/TRIO domain"/>
    <property type="match status" value="1"/>
</dbReference>
<dbReference type="Pfam" id="PF00650">
    <property type="entry name" value="CRAL_TRIO"/>
    <property type="match status" value="1"/>
</dbReference>
<dbReference type="SUPFAM" id="SSF46938">
    <property type="entry name" value="CRAL/TRIO N-terminal domain"/>
    <property type="match status" value="1"/>
</dbReference>